<dbReference type="EMBL" id="CM040455">
    <property type="protein sequence ID" value="MCI4375617.1"/>
    <property type="molecule type" value="Genomic_DNA"/>
</dbReference>
<reference evidence="1 2" key="1">
    <citation type="journal article" date="2022" name="bioRxiv">
        <title>An ancient truncated duplication of the anti-Mullerian hormone receptor type 2 gene is a potential conserved master sex determinant in the Pangasiidae catfish family.</title>
        <authorList>
            <person name="Wen M."/>
            <person name="Pan Q."/>
            <person name="Jouanno E."/>
            <person name="Montfort J."/>
            <person name="Zahm M."/>
            <person name="Cabau C."/>
            <person name="Klopp C."/>
            <person name="Iampietro C."/>
            <person name="Roques C."/>
            <person name="Bouchez O."/>
            <person name="Castinel A."/>
            <person name="Donnadieu C."/>
            <person name="Parrinello H."/>
            <person name="Poncet C."/>
            <person name="Belmonte E."/>
            <person name="Gautier V."/>
            <person name="Avarre J.-C."/>
            <person name="Dugue R."/>
            <person name="Gustiano R."/>
            <person name="Ha T.T.T."/>
            <person name="Campet M."/>
            <person name="Sriphairoj K."/>
            <person name="Ribolli J."/>
            <person name="de Almeida F.L."/>
            <person name="Desvignes T."/>
            <person name="Postlethwait J.H."/>
            <person name="Bucao C.F."/>
            <person name="Robinson-Rechavi M."/>
            <person name="Bobe J."/>
            <person name="Herpin A."/>
            <person name="Guiguen Y."/>
        </authorList>
    </citation>
    <scope>NUCLEOTIDE SEQUENCE [LARGE SCALE GENOMIC DNA]</scope>
    <source>
        <strain evidence="1">YG-Dec2019</strain>
    </source>
</reference>
<accession>A0ACC5W961</accession>
<organism evidence="1 2">
    <name type="scientific">Pangasianodon gigas</name>
    <name type="common">Mekong giant catfish</name>
    <name type="synonym">Pangasius gigas</name>
    <dbReference type="NCBI Taxonomy" id="30993"/>
    <lineage>
        <taxon>Eukaryota</taxon>
        <taxon>Metazoa</taxon>
        <taxon>Chordata</taxon>
        <taxon>Craniata</taxon>
        <taxon>Vertebrata</taxon>
        <taxon>Euteleostomi</taxon>
        <taxon>Actinopterygii</taxon>
        <taxon>Neopterygii</taxon>
        <taxon>Teleostei</taxon>
        <taxon>Ostariophysi</taxon>
        <taxon>Siluriformes</taxon>
        <taxon>Pangasiidae</taxon>
        <taxon>Pangasianodon</taxon>
    </lineage>
</organism>
<sequence length="89" mass="10107">MSCRCVAFRLACLMCPWECILLSLHCWVVASATGSRDAAGPFGWLLSDKGPFHQSQEFTEFVERYQQGFTTRYKIYRGSALWTENCNAG</sequence>
<evidence type="ECO:0000313" key="1">
    <source>
        <dbReference type="EMBL" id="MCI4375617.1"/>
    </source>
</evidence>
<evidence type="ECO:0000313" key="2">
    <source>
        <dbReference type="Proteomes" id="UP000829447"/>
    </source>
</evidence>
<name>A0ACC5W961_PANGG</name>
<dbReference type="Proteomes" id="UP000829447">
    <property type="component" value="Linkage Group LG2"/>
</dbReference>
<keyword evidence="2" id="KW-1185">Reference proteome</keyword>
<gene>
    <name evidence="1" type="ORF">PGIGA_G00112020</name>
</gene>
<comment type="caution">
    <text evidence="1">The sequence shown here is derived from an EMBL/GenBank/DDBJ whole genome shotgun (WGS) entry which is preliminary data.</text>
</comment>
<protein>
    <submittedName>
        <fullName evidence="1">Uncharacterized protein</fullName>
    </submittedName>
</protein>
<proteinExistence type="predicted"/>